<dbReference type="EMBL" id="VIEB01000666">
    <property type="protein sequence ID" value="TQD83752.1"/>
    <property type="molecule type" value="Genomic_DNA"/>
</dbReference>
<protein>
    <submittedName>
        <fullName evidence="1">Uncharacterized protein</fullName>
    </submittedName>
</protein>
<gene>
    <name evidence="1" type="ORF">C1H46_030709</name>
</gene>
<keyword evidence="2" id="KW-1185">Reference proteome</keyword>
<sequence length="71" mass="8551">MYNLCVHRYGFQQKYHIFKVTYYYLLTLKTTKPTWRAGRVIYKLTTSFDECRACQLVGRGVNLLMLRWVHG</sequence>
<accession>A0A540LBW4</accession>
<proteinExistence type="predicted"/>
<dbReference type="AlphaFoldDB" id="A0A540LBW4"/>
<reference evidence="1 2" key="1">
    <citation type="journal article" date="2019" name="G3 (Bethesda)">
        <title>Sequencing of a Wild Apple (Malus baccata) Genome Unravels the Differences Between Cultivated and Wild Apple Species Regarding Disease Resistance and Cold Tolerance.</title>
        <authorList>
            <person name="Chen X."/>
        </authorList>
    </citation>
    <scope>NUCLEOTIDE SEQUENCE [LARGE SCALE GENOMIC DNA]</scope>
    <source>
        <strain evidence="2">cv. Shandingzi</strain>
        <tissue evidence="1">Leaves</tissue>
    </source>
</reference>
<evidence type="ECO:0000313" key="1">
    <source>
        <dbReference type="EMBL" id="TQD83752.1"/>
    </source>
</evidence>
<comment type="caution">
    <text evidence="1">The sequence shown here is derived from an EMBL/GenBank/DDBJ whole genome shotgun (WGS) entry which is preliminary data.</text>
</comment>
<evidence type="ECO:0000313" key="2">
    <source>
        <dbReference type="Proteomes" id="UP000315295"/>
    </source>
</evidence>
<name>A0A540LBW4_MALBA</name>
<organism evidence="1 2">
    <name type="scientific">Malus baccata</name>
    <name type="common">Siberian crab apple</name>
    <name type="synonym">Pyrus baccata</name>
    <dbReference type="NCBI Taxonomy" id="106549"/>
    <lineage>
        <taxon>Eukaryota</taxon>
        <taxon>Viridiplantae</taxon>
        <taxon>Streptophyta</taxon>
        <taxon>Embryophyta</taxon>
        <taxon>Tracheophyta</taxon>
        <taxon>Spermatophyta</taxon>
        <taxon>Magnoliopsida</taxon>
        <taxon>eudicotyledons</taxon>
        <taxon>Gunneridae</taxon>
        <taxon>Pentapetalae</taxon>
        <taxon>rosids</taxon>
        <taxon>fabids</taxon>
        <taxon>Rosales</taxon>
        <taxon>Rosaceae</taxon>
        <taxon>Amygdaloideae</taxon>
        <taxon>Maleae</taxon>
        <taxon>Malus</taxon>
    </lineage>
</organism>
<dbReference type="Proteomes" id="UP000315295">
    <property type="component" value="Unassembled WGS sequence"/>
</dbReference>